<dbReference type="Proteomes" id="UP000441358">
    <property type="component" value="Unassembled WGS sequence"/>
</dbReference>
<comment type="caution">
    <text evidence="1">The sequence shown here is derived from an EMBL/GenBank/DDBJ whole genome shotgun (WGS) entry which is preliminary data.</text>
</comment>
<dbReference type="EMBL" id="WKMC01000147">
    <property type="protein sequence ID" value="MRZ53018.1"/>
    <property type="molecule type" value="Genomic_DNA"/>
</dbReference>
<evidence type="ECO:0000313" key="1">
    <source>
        <dbReference type="EMBL" id="MRZ53018.1"/>
    </source>
</evidence>
<proteinExistence type="predicted"/>
<sequence>MKQLLLSLLTFFLYIGCTENKVASKLGNTYPDIFPDYKGISIPINIAPLNFTVRNSSHIKAVFSNNNQPLFSIEGKNKIDIPLKKWQHMLSDNTGKQIDISISVWNESYPEGIQYKSFPVYITTDSID</sequence>
<organism evidence="1 2">
    <name type="scientific">Parabacteroides distasonis</name>
    <dbReference type="NCBI Taxonomy" id="823"/>
    <lineage>
        <taxon>Bacteria</taxon>
        <taxon>Pseudomonadati</taxon>
        <taxon>Bacteroidota</taxon>
        <taxon>Bacteroidia</taxon>
        <taxon>Bacteroidales</taxon>
        <taxon>Tannerellaceae</taxon>
        <taxon>Parabacteroides</taxon>
    </lineage>
</organism>
<name>A0A7K0HRW3_PARDI</name>
<protein>
    <submittedName>
        <fullName evidence="1">Uncharacterized protein</fullName>
    </submittedName>
</protein>
<dbReference type="AlphaFoldDB" id="A0A7K0HRW3"/>
<evidence type="ECO:0000313" key="2">
    <source>
        <dbReference type="Proteomes" id="UP000441358"/>
    </source>
</evidence>
<feature type="non-terminal residue" evidence="1">
    <location>
        <position position="128"/>
    </location>
</feature>
<accession>A0A7K0HRW3</accession>
<gene>
    <name evidence="1" type="ORF">GKD66_23025</name>
</gene>
<reference evidence="1 2" key="1">
    <citation type="journal article" date="2019" name="Nat. Med.">
        <title>A library of human gut bacterial isolates paired with longitudinal multiomics data enables mechanistic microbiome research.</title>
        <authorList>
            <person name="Poyet M."/>
            <person name="Groussin M."/>
            <person name="Gibbons S.M."/>
            <person name="Avila-Pacheco J."/>
            <person name="Jiang X."/>
            <person name="Kearney S.M."/>
            <person name="Perrotta A.R."/>
            <person name="Berdy B."/>
            <person name="Zhao S."/>
            <person name="Lieberman T.D."/>
            <person name="Swanson P.K."/>
            <person name="Smith M."/>
            <person name="Roesemann S."/>
            <person name="Alexander J.E."/>
            <person name="Rich S.A."/>
            <person name="Livny J."/>
            <person name="Vlamakis H."/>
            <person name="Clish C."/>
            <person name="Bullock K."/>
            <person name="Deik A."/>
            <person name="Scott J."/>
            <person name="Pierce K.A."/>
            <person name="Xavier R.J."/>
            <person name="Alm E.J."/>
        </authorList>
    </citation>
    <scope>NUCLEOTIDE SEQUENCE [LARGE SCALE GENOMIC DNA]</scope>
    <source>
        <strain evidence="1 2">BIOML-A32</strain>
    </source>
</reference>